<keyword evidence="5" id="KW-1185">Reference proteome</keyword>
<reference evidence="3 4" key="1">
    <citation type="submission" date="2019-05" db="EMBL/GenBank/DDBJ databases">
        <authorList>
            <consortium name="Pathogen Informatics"/>
        </authorList>
    </citation>
    <scope>NUCLEOTIDE SEQUENCE [LARGE SCALE GENOMIC DNA]</scope>
    <source>
        <strain evidence="3 4">NCTC11429</strain>
    </source>
</reference>
<dbReference type="GeneID" id="78464308"/>
<dbReference type="InterPro" id="IPR036929">
    <property type="entry name" value="DsbDN_sf"/>
</dbReference>
<evidence type="ECO:0000259" key="1">
    <source>
        <dbReference type="Pfam" id="PF11412"/>
    </source>
</evidence>
<dbReference type="Proteomes" id="UP001566204">
    <property type="component" value="Unassembled WGS sequence"/>
</dbReference>
<proteinExistence type="predicted"/>
<sequence length="152" mass="17099">MSKLAILMIAVLMLFGGYSRGQNAAGQITWDCVLKRKSPEEGEISMKAKIPQGWHLYALGNNPKSPIQMNFKFVPDKSYELIGGVSQPQPLRKFDKQLDIPVTYFENEVEFGQKIKIKSKNGTIKGTIQFMQCSDEVCVPPQDFGFALKIRP</sequence>
<dbReference type="RefSeq" id="WP_051606563.1">
    <property type="nucleotide sequence ID" value="NZ_CP141191.1"/>
</dbReference>
<evidence type="ECO:0000313" key="5">
    <source>
        <dbReference type="Proteomes" id="UP001566204"/>
    </source>
</evidence>
<name>A0A4V6KVU6_9SPHI</name>
<dbReference type="EMBL" id="LR590484">
    <property type="protein sequence ID" value="VTR48188.1"/>
    <property type="molecule type" value="Genomic_DNA"/>
</dbReference>
<dbReference type="EMBL" id="JBEOQB010000005">
    <property type="protein sequence ID" value="MEZ0453662.1"/>
    <property type="molecule type" value="Genomic_DNA"/>
</dbReference>
<evidence type="ECO:0000313" key="3">
    <source>
        <dbReference type="EMBL" id="VTR48188.1"/>
    </source>
</evidence>
<organism evidence="3 4">
    <name type="scientific">Sphingobacterium thalpophilum</name>
    <dbReference type="NCBI Taxonomy" id="259"/>
    <lineage>
        <taxon>Bacteria</taxon>
        <taxon>Pseudomonadati</taxon>
        <taxon>Bacteroidota</taxon>
        <taxon>Sphingobacteriia</taxon>
        <taxon>Sphingobacteriales</taxon>
        <taxon>Sphingobacteriaceae</taxon>
        <taxon>Sphingobacterium</taxon>
    </lineage>
</organism>
<feature type="domain" description="Thiol:disulfide interchange protein DsbD N-terminal" evidence="1">
    <location>
        <begin position="39"/>
        <end position="143"/>
    </location>
</feature>
<reference evidence="2 5" key="2">
    <citation type="submission" date="2024-06" db="EMBL/GenBank/DDBJ databases">
        <title>Soil Sphingobacterium thalpophilum.</title>
        <authorList>
            <person name="Yang J."/>
            <person name="Li J."/>
        </authorList>
    </citation>
    <scope>NUCLEOTIDE SEQUENCE [LARGE SCALE GENOMIC DNA]</scope>
    <source>
        <strain evidence="2 5">22g91tb</strain>
    </source>
</reference>
<dbReference type="STRING" id="1123265.GCA_000686625_01215"/>
<gene>
    <name evidence="2" type="ORF">ABTW24_18880</name>
    <name evidence="3" type="ORF">NCTC11429_03649</name>
</gene>
<dbReference type="Proteomes" id="UP000308196">
    <property type="component" value="Chromosome"/>
</dbReference>
<dbReference type="KEGG" id="stha:NCTC11429_03649"/>
<protein>
    <submittedName>
        <fullName evidence="2">Protein-disulfide reductase DsbD domain-containing protein</fullName>
    </submittedName>
    <submittedName>
        <fullName evidence="3">Thiol:disulfide interchange protein</fullName>
    </submittedName>
</protein>
<dbReference type="Gene3D" id="2.60.40.1250">
    <property type="entry name" value="Thiol:disulfide interchange protein DsbD, N-terminal domain"/>
    <property type="match status" value="1"/>
</dbReference>
<evidence type="ECO:0000313" key="4">
    <source>
        <dbReference type="Proteomes" id="UP000308196"/>
    </source>
</evidence>
<dbReference type="Pfam" id="PF11412">
    <property type="entry name" value="DsbD_N"/>
    <property type="match status" value="1"/>
</dbReference>
<dbReference type="InterPro" id="IPR028250">
    <property type="entry name" value="DsbDN"/>
</dbReference>
<accession>A0A4V6KVU6</accession>
<evidence type="ECO:0000313" key="2">
    <source>
        <dbReference type="EMBL" id="MEZ0453662.1"/>
    </source>
</evidence>
<dbReference type="AlphaFoldDB" id="A0A4V6KVU6"/>